<dbReference type="EMBL" id="HQ291145">
    <property type="protein sequence ID" value="ADO19208.1"/>
    <property type="molecule type" value="Genomic_DNA"/>
</dbReference>
<sequence>MDRNSTKVIAILNQSGGAGKSTLTQNLGYHLAIKHKVLLVDLDPQASLTAFMGLSKEKLTDEQNIYGVLTERTALHIWEKTIHGMYLIPTNIKLAGTEREILQDMTIDNRTRLKLVLDDVLDQFDYILIDCPPSLGILSIMSLVAATHVVIPLQTQYKCYLGTDQLLQTIARVKKGGHQKLEIACIVPMMYDSRNLQDAGILSEVKQQVEGRIYVASPIPKSTVFPDAAQANVPLALYKKNHPAVPILEDIANYIIKL</sequence>
<dbReference type="InterPro" id="IPR050678">
    <property type="entry name" value="DNA_Partitioning_ATPase"/>
</dbReference>
<dbReference type="AlphaFoldDB" id="E7DQ50"/>
<evidence type="ECO:0000256" key="1">
    <source>
        <dbReference type="ARBA" id="ARBA00006976"/>
    </source>
</evidence>
<evidence type="ECO:0000313" key="3">
    <source>
        <dbReference type="EMBL" id="ADO19208.1"/>
    </source>
</evidence>
<feature type="domain" description="AAA" evidence="2">
    <location>
        <begin position="6"/>
        <end position="183"/>
    </location>
</feature>
<reference evidence="3" key="1">
    <citation type="journal article" date="2011" name="Acta Physiol. Plant.">
        <title>An investigation on the genetic background of Nostoc flagelliforme by similarity analysis of its partial genomic DNA and phylogenetic comparison of deduced related species.</title>
        <authorList>
            <person name="Gao X."/>
            <person name="Liu K."/>
            <person name="Qiu B.S."/>
        </authorList>
    </citation>
    <scope>NUCLEOTIDE SEQUENCE</scope>
    <source>
        <strain evidence="3">Sunitezuoqi</strain>
    </source>
</reference>
<proteinExistence type="inferred from homology"/>
<dbReference type="FunFam" id="3.40.50.300:FF:000285">
    <property type="entry name" value="Sporulation initiation inhibitor Soj"/>
    <property type="match status" value="1"/>
</dbReference>
<comment type="similarity">
    <text evidence="1">Belongs to the ParA family.</text>
</comment>
<dbReference type="Pfam" id="PF13614">
    <property type="entry name" value="AAA_31"/>
    <property type="match status" value="1"/>
</dbReference>
<dbReference type="PANTHER" id="PTHR13696">
    <property type="entry name" value="P-LOOP CONTAINING NUCLEOSIDE TRIPHOSPHATE HYDROLASE"/>
    <property type="match status" value="1"/>
</dbReference>
<dbReference type="InterPro" id="IPR027417">
    <property type="entry name" value="P-loop_NTPase"/>
</dbReference>
<name>E7DQ50_9NOSO</name>
<gene>
    <name evidence="3" type="ORF">Nfla_7305</name>
</gene>
<dbReference type="InterPro" id="IPR025669">
    <property type="entry name" value="AAA_dom"/>
</dbReference>
<accession>E7DQ50</accession>
<dbReference type="PANTHER" id="PTHR13696:SF52">
    <property type="entry name" value="PARA FAMILY PROTEIN CT_582"/>
    <property type="match status" value="1"/>
</dbReference>
<dbReference type="CDD" id="cd02042">
    <property type="entry name" value="ParAB_family"/>
    <property type="match status" value="1"/>
</dbReference>
<dbReference type="Gene3D" id="3.40.50.300">
    <property type="entry name" value="P-loop containing nucleotide triphosphate hydrolases"/>
    <property type="match status" value="1"/>
</dbReference>
<dbReference type="SUPFAM" id="SSF52540">
    <property type="entry name" value="P-loop containing nucleoside triphosphate hydrolases"/>
    <property type="match status" value="1"/>
</dbReference>
<protein>
    <submittedName>
        <fullName evidence="3">Cobyrinic acid a,c-diamide synthase</fullName>
    </submittedName>
</protein>
<organism evidence="3">
    <name type="scientific">Nostoc flagelliforme str. Sunitezuoqi</name>
    <dbReference type="NCBI Taxonomy" id="676037"/>
    <lineage>
        <taxon>Bacteria</taxon>
        <taxon>Bacillati</taxon>
        <taxon>Cyanobacteriota</taxon>
        <taxon>Cyanophyceae</taxon>
        <taxon>Nostocales</taxon>
        <taxon>Nostocaceae</taxon>
        <taxon>Nostoc</taxon>
    </lineage>
</organism>
<evidence type="ECO:0000259" key="2">
    <source>
        <dbReference type="Pfam" id="PF13614"/>
    </source>
</evidence>